<organism evidence="1 2">
    <name type="scientific">Hyphomonas polymorpha PS728</name>
    <dbReference type="NCBI Taxonomy" id="1280954"/>
    <lineage>
        <taxon>Bacteria</taxon>
        <taxon>Pseudomonadati</taxon>
        <taxon>Pseudomonadota</taxon>
        <taxon>Alphaproteobacteria</taxon>
        <taxon>Hyphomonadales</taxon>
        <taxon>Hyphomonadaceae</taxon>
        <taxon>Hyphomonas</taxon>
    </lineage>
</organism>
<dbReference type="Gene3D" id="3.40.50.300">
    <property type="entry name" value="P-loop containing nucleotide triphosphate hydrolases"/>
    <property type="match status" value="1"/>
</dbReference>
<protein>
    <recommendedName>
        <fullName evidence="3">Sulfotransferase family protein</fullName>
    </recommendedName>
</protein>
<sequence>MPHSPPKAFLAKDRKERWTNFSVLRHGAFDGFFVSSKNSGTHWMLYMFSVALADTYGIQRPAYFSENATRPYIGFATDAPVFGQLPRLAKSHSIPHQMASWPWARKAAKLPPYVLCVRHPMGILASHYAKWQDDIQVSWLDYLRGDPAGKQFRCDLYWIARFWNRWGDIHAAFPGEVRVLQYEATSANPRAALHAMAQHWGVTLKPEAILAALEAGTKEAMATRVDPAAEPNVLQNRRETLDELFTGEAMEIYAERVRDLVRHDLGYDLFSPPVSEVRPSALQART</sequence>
<proteinExistence type="predicted"/>
<comment type="caution">
    <text evidence="1">The sequence shown here is derived from an EMBL/GenBank/DDBJ whole genome shotgun (WGS) entry which is preliminary data.</text>
</comment>
<reference evidence="1 2" key="1">
    <citation type="journal article" date="2014" name="Antonie Van Leeuwenhoek">
        <title>Hyphomonas beringensis sp. nov. and Hyphomonas chukchiensis sp. nov., isolated from surface seawater of the Bering Sea and Chukchi Sea.</title>
        <authorList>
            <person name="Li C."/>
            <person name="Lai Q."/>
            <person name="Li G."/>
            <person name="Dong C."/>
            <person name="Wang J."/>
            <person name="Liao Y."/>
            <person name="Shao Z."/>
        </authorList>
    </citation>
    <scope>NUCLEOTIDE SEQUENCE [LARGE SCALE GENOMIC DNA]</scope>
    <source>
        <strain evidence="1 2">PS728</strain>
    </source>
</reference>
<accession>A0A062VG94</accession>
<dbReference type="InterPro" id="IPR027417">
    <property type="entry name" value="P-loop_NTPase"/>
</dbReference>
<gene>
    <name evidence="1" type="ORF">HPO_09805</name>
</gene>
<dbReference type="EMBL" id="ARYM01000010">
    <property type="protein sequence ID" value="KCZ98498.1"/>
    <property type="molecule type" value="Genomic_DNA"/>
</dbReference>
<dbReference type="OrthoDB" id="7616350at2"/>
<dbReference type="AlphaFoldDB" id="A0A062VG94"/>
<dbReference type="Proteomes" id="UP000027100">
    <property type="component" value="Unassembled WGS sequence"/>
</dbReference>
<dbReference type="SUPFAM" id="SSF52540">
    <property type="entry name" value="P-loop containing nucleoside triphosphate hydrolases"/>
    <property type="match status" value="1"/>
</dbReference>
<evidence type="ECO:0000313" key="1">
    <source>
        <dbReference type="EMBL" id="KCZ98498.1"/>
    </source>
</evidence>
<keyword evidence="2" id="KW-1185">Reference proteome</keyword>
<dbReference type="RefSeq" id="WP_051612498.1">
    <property type="nucleotide sequence ID" value="NZ_ARYM01000010.1"/>
</dbReference>
<name>A0A062VG94_9PROT</name>
<dbReference type="eggNOG" id="ENOG5030MDF">
    <property type="taxonomic scope" value="Bacteria"/>
</dbReference>
<evidence type="ECO:0000313" key="2">
    <source>
        <dbReference type="Proteomes" id="UP000027100"/>
    </source>
</evidence>
<evidence type="ECO:0008006" key="3">
    <source>
        <dbReference type="Google" id="ProtNLM"/>
    </source>
</evidence>